<comment type="caution">
    <text evidence="1">The sequence shown here is derived from an EMBL/GenBank/DDBJ whole genome shotgun (WGS) entry which is preliminary data.</text>
</comment>
<keyword evidence="2" id="KW-1185">Reference proteome</keyword>
<accession>A0A2I0KQV9</accession>
<protein>
    <submittedName>
        <fullName evidence="1">Uncharacterized protein</fullName>
    </submittedName>
</protein>
<sequence length="116" mass="12446">MLDDLHRMLGGDGPIAVFIGDAVTCECCRREGGDVFDLSEAGLATGVVACWTAGNWARRWGCHGLPEAGHAAGAVMLHQRPALLLGWLCFAGYRLCRMDDCSSLGIPRSRDEGLEL</sequence>
<evidence type="ECO:0000313" key="2">
    <source>
        <dbReference type="Proteomes" id="UP000233551"/>
    </source>
</evidence>
<organism evidence="1 2">
    <name type="scientific">Punica granatum</name>
    <name type="common">Pomegranate</name>
    <dbReference type="NCBI Taxonomy" id="22663"/>
    <lineage>
        <taxon>Eukaryota</taxon>
        <taxon>Viridiplantae</taxon>
        <taxon>Streptophyta</taxon>
        <taxon>Embryophyta</taxon>
        <taxon>Tracheophyta</taxon>
        <taxon>Spermatophyta</taxon>
        <taxon>Magnoliopsida</taxon>
        <taxon>eudicotyledons</taxon>
        <taxon>Gunneridae</taxon>
        <taxon>Pentapetalae</taxon>
        <taxon>rosids</taxon>
        <taxon>malvids</taxon>
        <taxon>Myrtales</taxon>
        <taxon>Lythraceae</taxon>
        <taxon>Punica</taxon>
    </lineage>
</organism>
<dbReference type="AlphaFoldDB" id="A0A2I0KQV9"/>
<gene>
    <name evidence="1" type="ORF">CRG98_008779</name>
</gene>
<reference evidence="1 2" key="1">
    <citation type="submission" date="2017-11" db="EMBL/GenBank/DDBJ databases">
        <title>De-novo sequencing of pomegranate (Punica granatum L.) genome.</title>
        <authorList>
            <person name="Akparov Z."/>
            <person name="Amiraslanov A."/>
            <person name="Hajiyeva S."/>
            <person name="Abbasov M."/>
            <person name="Kaur K."/>
            <person name="Hamwieh A."/>
            <person name="Solovyev V."/>
            <person name="Salamov A."/>
            <person name="Braich B."/>
            <person name="Kosarev P."/>
            <person name="Mahmoud A."/>
            <person name="Hajiyev E."/>
            <person name="Babayeva S."/>
            <person name="Izzatullayeva V."/>
            <person name="Mammadov A."/>
            <person name="Mammadov A."/>
            <person name="Sharifova S."/>
            <person name="Ojaghi J."/>
            <person name="Eynullazada K."/>
            <person name="Bayramov B."/>
            <person name="Abdulazimova A."/>
            <person name="Shahmuradov I."/>
        </authorList>
    </citation>
    <scope>NUCLEOTIDE SEQUENCE [LARGE SCALE GENOMIC DNA]</scope>
    <source>
        <strain evidence="2">cv. AG2017</strain>
        <tissue evidence="1">Leaf</tissue>
    </source>
</reference>
<dbReference type="Proteomes" id="UP000233551">
    <property type="component" value="Unassembled WGS sequence"/>
</dbReference>
<evidence type="ECO:0000313" key="1">
    <source>
        <dbReference type="EMBL" id="PKI70888.1"/>
    </source>
</evidence>
<proteinExistence type="predicted"/>
<dbReference type="EMBL" id="PGOL01000426">
    <property type="protein sequence ID" value="PKI70888.1"/>
    <property type="molecule type" value="Genomic_DNA"/>
</dbReference>
<name>A0A2I0KQV9_PUNGR</name>